<dbReference type="Pfam" id="PF08686">
    <property type="entry name" value="PLAC"/>
    <property type="match status" value="1"/>
</dbReference>
<evidence type="ECO:0000256" key="1">
    <source>
        <dbReference type="ARBA" id="ARBA00004613"/>
    </source>
</evidence>
<sequence length="855" mass="93275">MLVFYLQQHLSNINNFVFYKLIRVAAAIIQLTMVATALNVTTDVPPEAETVGYSWSAWGSWSACSKTCGGGVAVQERQCLPRSKSIAAISTIPPPLPPPVITVRVTRQTRDCAGDARRYHECNTAPCPKGETDMRAEQCAVYDRRPFRGRFYTWVPYIDGDSPCTLNCRPLGQQFYASLALVADGTPCTKPGYRAICVQGTCDSPCTLNYRALGQRFYASLVLVADGTPCTKPGYRAICVQGTCKIVGRETIIAAANAREVRCGRRLVSGLFSRPRLPLGYSYVTTVPRGACRLNVSEIVPSDNYIALKISNSSYIVNGEFAVSAPGTYDAAGARFIYSRAAGLDNVFVMGPILQPVDIMVLYTQPNPSIRYEYFTESLSNEGEIEISTRPNIPEILPSVATKHIRRHHTFETFPRPSVSRFPDLVSMSKEVNSEDDVEENIVGTRKFIWKITSYSQCTRSCGGGIQIGKYRCVEISAAGSDKDVSPVHCSGSSPVGRRRRCNNVPCPPRWRAAAWSACPQCGPATRTRIVGCVQDHFRGITKISDQKCPPPKPVTTEICNIPNCDGTQQIGTRGVRTQENTDAFRDGPVYTVAVNSSDFDVGPEYSFGATAGWLYTEWSECVGWCVGTGTQTRGVRCADPSGCTPRKAPESSRTCTPKLTCEPHDGRWFTGEWSPCSSSCGGKQVRGVLCIGGSGRHLKDAACRGPRPDHERSCGGDCAPTWYSGEWEQCSGNCSTGMGAQRRSVVCLKDSNGADSNVDCPGLKPASLRSCVPECKSDDFPPEIAIEPQKSPAYTTAQPTTPRIIQTTTLFTTTVKSTPKECEDKLSNCALAVQARLCHYNYYVQNCCNSCIGR</sequence>
<proteinExistence type="predicted"/>
<dbReference type="PANTHER" id="PTHR13723:SF281">
    <property type="entry name" value="PAPILIN"/>
    <property type="match status" value="1"/>
</dbReference>
<name>A0ABD0SKV5_LOXSC</name>
<dbReference type="PANTHER" id="PTHR13723">
    <property type="entry name" value="ADAMTS A DISINTEGRIN AND METALLOPROTEASE WITH THROMBOSPONDIN MOTIFS PROTEASE"/>
    <property type="match status" value="1"/>
</dbReference>
<dbReference type="SMART" id="SM00209">
    <property type="entry name" value="TSP1"/>
    <property type="match status" value="6"/>
</dbReference>
<dbReference type="AlphaFoldDB" id="A0ABD0SKV5"/>
<dbReference type="GO" id="GO:0005576">
    <property type="term" value="C:extracellular region"/>
    <property type="evidence" value="ECO:0007669"/>
    <property type="project" value="UniProtKB-SubCell"/>
</dbReference>
<accession>A0ABD0SKV5</accession>
<evidence type="ECO:0000256" key="4">
    <source>
        <dbReference type="ARBA" id="ARBA00022737"/>
    </source>
</evidence>
<organism evidence="6 7">
    <name type="scientific">Loxostege sticticalis</name>
    <name type="common">Beet webworm moth</name>
    <dbReference type="NCBI Taxonomy" id="481309"/>
    <lineage>
        <taxon>Eukaryota</taxon>
        <taxon>Metazoa</taxon>
        <taxon>Ecdysozoa</taxon>
        <taxon>Arthropoda</taxon>
        <taxon>Hexapoda</taxon>
        <taxon>Insecta</taxon>
        <taxon>Pterygota</taxon>
        <taxon>Neoptera</taxon>
        <taxon>Endopterygota</taxon>
        <taxon>Lepidoptera</taxon>
        <taxon>Glossata</taxon>
        <taxon>Ditrysia</taxon>
        <taxon>Pyraloidea</taxon>
        <taxon>Crambidae</taxon>
        <taxon>Pyraustinae</taxon>
        <taxon>Loxostege</taxon>
    </lineage>
</organism>
<dbReference type="InterPro" id="IPR000884">
    <property type="entry name" value="TSP1_rpt"/>
</dbReference>
<dbReference type="Gene3D" id="2.20.100.10">
    <property type="entry name" value="Thrombospondin type-1 (TSP1) repeat"/>
    <property type="match status" value="2"/>
</dbReference>
<evidence type="ECO:0000313" key="7">
    <source>
        <dbReference type="Proteomes" id="UP001549921"/>
    </source>
</evidence>
<dbReference type="InterPro" id="IPR010909">
    <property type="entry name" value="PLAC"/>
</dbReference>
<dbReference type="EMBL" id="JBEDNZ010000019">
    <property type="protein sequence ID" value="KAL0820473.1"/>
    <property type="molecule type" value="Genomic_DNA"/>
</dbReference>
<gene>
    <name evidence="6" type="ORF">ABMA28_006340</name>
</gene>
<keyword evidence="4" id="KW-0677">Repeat</keyword>
<dbReference type="InterPro" id="IPR050439">
    <property type="entry name" value="ADAMTS_ADAMTS-like"/>
</dbReference>
<dbReference type="PROSITE" id="PS50092">
    <property type="entry name" value="TSP1"/>
    <property type="match status" value="5"/>
</dbReference>
<dbReference type="Pfam" id="PF19030">
    <property type="entry name" value="TSP1_ADAMTS"/>
    <property type="match status" value="3"/>
</dbReference>
<evidence type="ECO:0000256" key="3">
    <source>
        <dbReference type="ARBA" id="ARBA00022729"/>
    </source>
</evidence>
<evidence type="ECO:0000256" key="2">
    <source>
        <dbReference type="ARBA" id="ARBA00022525"/>
    </source>
</evidence>
<dbReference type="Pfam" id="PF00090">
    <property type="entry name" value="TSP_1"/>
    <property type="match status" value="1"/>
</dbReference>
<keyword evidence="2" id="KW-0964">Secreted</keyword>
<dbReference type="Proteomes" id="UP001549921">
    <property type="component" value="Unassembled WGS sequence"/>
</dbReference>
<reference evidence="6 7" key="1">
    <citation type="submission" date="2024-06" db="EMBL/GenBank/DDBJ databases">
        <title>A chromosome-level genome assembly of beet webworm, Loxostege sticticalis.</title>
        <authorList>
            <person name="Zhang Y."/>
        </authorList>
    </citation>
    <scope>NUCLEOTIDE SEQUENCE [LARGE SCALE GENOMIC DNA]</scope>
    <source>
        <strain evidence="6">AQ028</strain>
        <tissue evidence="6">Male pupae</tissue>
    </source>
</reference>
<dbReference type="InterPro" id="IPR036383">
    <property type="entry name" value="TSP1_rpt_sf"/>
</dbReference>
<comment type="subcellular location">
    <subcellularLocation>
        <location evidence="1">Secreted</location>
    </subcellularLocation>
</comment>
<evidence type="ECO:0000313" key="6">
    <source>
        <dbReference type="EMBL" id="KAL0820473.1"/>
    </source>
</evidence>
<dbReference type="Gene3D" id="2.60.120.830">
    <property type="match status" value="1"/>
</dbReference>
<dbReference type="InterPro" id="IPR010294">
    <property type="entry name" value="ADAMTS_spacer1"/>
</dbReference>
<keyword evidence="3" id="KW-0732">Signal</keyword>
<evidence type="ECO:0000259" key="5">
    <source>
        <dbReference type="PROSITE" id="PS50900"/>
    </source>
</evidence>
<dbReference type="Pfam" id="PF05986">
    <property type="entry name" value="ADAMTS_spacer1"/>
    <property type="match status" value="1"/>
</dbReference>
<comment type="caution">
    <text evidence="6">The sequence shown here is derived from an EMBL/GenBank/DDBJ whole genome shotgun (WGS) entry which is preliminary data.</text>
</comment>
<feature type="domain" description="PLAC" evidence="5">
    <location>
        <begin position="819"/>
        <end position="855"/>
    </location>
</feature>
<dbReference type="PROSITE" id="PS50900">
    <property type="entry name" value="PLAC"/>
    <property type="match status" value="1"/>
</dbReference>
<dbReference type="SUPFAM" id="SSF82895">
    <property type="entry name" value="TSP-1 type 1 repeat"/>
    <property type="match status" value="5"/>
</dbReference>
<protein>
    <recommendedName>
        <fullName evidence="5">PLAC domain-containing protein</fullName>
    </recommendedName>
</protein>